<dbReference type="Proteomes" id="UP000273119">
    <property type="component" value="Unassembled WGS sequence"/>
</dbReference>
<organism evidence="8 9">
    <name type="scientific">Galactobacter caseinivorans</name>
    <dbReference type="NCBI Taxonomy" id="2676123"/>
    <lineage>
        <taxon>Bacteria</taxon>
        <taxon>Bacillati</taxon>
        <taxon>Actinomycetota</taxon>
        <taxon>Actinomycetes</taxon>
        <taxon>Micrococcales</taxon>
        <taxon>Micrococcaceae</taxon>
        <taxon>Galactobacter</taxon>
    </lineage>
</organism>
<dbReference type="InterPro" id="IPR007267">
    <property type="entry name" value="GtrA_DPMS_TM"/>
</dbReference>
<dbReference type="AlphaFoldDB" id="A0A496PJF4"/>
<feature type="transmembrane region" description="Helical" evidence="6">
    <location>
        <begin position="93"/>
        <end position="118"/>
    </location>
</feature>
<evidence type="ECO:0000256" key="3">
    <source>
        <dbReference type="ARBA" id="ARBA00022692"/>
    </source>
</evidence>
<evidence type="ECO:0000313" key="9">
    <source>
        <dbReference type="Proteomes" id="UP000273119"/>
    </source>
</evidence>
<feature type="transmembrane region" description="Helical" evidence="6">
    <location>
        <begin position="30"/>
        <end position="50"/>
    </location>
</feature>
<protein>
    <submittedName>
        <fullName evidence="8">GtrA family protein</fullName>
    </submittedName>
</protein>
<evidence type="ECO:0000256" key="6">
    <source>
        <dbReference type="SAM" id="Phobius"/>
    </source>
</evidence>
<keyword evidence="5 6" id="KW-0472">Membrane</keyword>
<dbReference type="Pfam" id="PF04138">
    <property type="entry name" value="GtrA_DPMS_TM"/>
    <property type="match status" value="1"/>
</dbReference>
<evidence type="ECO:0000256" key="5">
    <source>
        <dbReference type="ARBA" id="ARBA00023136"/>
    </source>
</evidence>
<keyword evidence="3 6" id="KW-0812">Transmembrane</keyword>
<evidence type="ECO:0000256" key="2">
    <source>
        <dbReference type="ARBA" id="ARBA00009399"/>
    </source>
</evidence>
<gene>
    <name evidence="8" type="ORF">DWQ67_05820</name>
</gene>
<sequence>MAAKVRTSVNKLYQRVLGLIRMLWREVAKFGVVGAVAWVIDSAIFLYLMNGPLHQGEVWAKGWATVVAALFSWAANRWWTFRHRKQANAGREALLFFLMNAIGLLIAAGCVAFTKYVLNMNSQAAIFIAGSVVGLVLGTIFRYFAYRFWVFNEALDQEPEFAGDHELLHSQVAAGAMTQAEAHALAVAANLEGAAGFDPALPMEEEALDAEVAREENHAKDPSQG</sequence>
<comment type="subcellular location">
    <subcellularLocation>
        <location evidence="1">Membrane</location>
        <topology evidence="1">Multi-pass membrane protein</topology>
    </subcellularLocation>
</comment>
<dbReference type="RefSeq" id="WP_121484657.1">
    <property type="nucleotide sequence ID" value="NZ_QQXL01000003.1"/>
</dbReference>
<dbReference type="GO" id="GO:0005886">
    <property type="term" value="C:plasma membrane"/>
    <property type="evidence" value="ECO:0007669"/>
    <property type="project" value="TreeGrafter"/>
</dbReference>
<proteinExistence type="inferred from homology"/>
<dbReference type="InterPro" id="IPR051401">
    <property type="entry name" value="GtrA_CellWall_Glycosyl"/>
</dbReference>
<comment type="caution">
    <text evidence="8">The sequence shown here is derived from an EMBL/GenBank/DDBJ whole genome shotgun (WGS) entry which is preliminary data.</text>
</comment>
<dbReference type="PANTHER" id="PTHR38459:SF1">
    <property type="entry name" value="PROPHAGE BACTOPRENOL-LINKED GLUCOSE TRANSLOCASE HOMOLOG"/>
    <property type="match status" value="1"/>
</dbReference>
<evidence type="ECO:0000259" key="7">
    <source>
        <dbReference type="Pfam" id="PF04138"/>
    </source>
</evidence>
<feature type="transmembrane region" description="Helical" evidence="6">
    <location>
        <begin position="124"/>
        <end position="145"/>
    </location>
</feature>
<keyword evidence="4 6" id="KW-1133">Transmembrane helix</keyword>
<dbReference type="EMBL" id="QQXL01000003">
    <property type="protein sequence ID" value="RKW70633.1"/>
    <property type="molecule type" value="Genomic_DNA"/>
</dbReference>
<feature type="domain" description="GtrA/DPMS transmembrane" evidence="7">
    <location>
        <begin position="29"/>
        <end position="151"/>
    </location>
</feature>
<accession>A0A496PJF4</accession>
<dbReference type="GO" id="GO:0000271">
    <property type="term" value="P:polysaccharide biosynthetic process"/>
    <property type="evidence" value="ECO:0007669"/>
    <property type="project" value="InterPro"/>
</dbReference>
<keyword evidence="9" id="KW-1185">Reference proteome</keyword>
<evidence type="ECO:0000256" key="4">
    <source>
        <dbReference type="ARBA" id="ARBA00022989"/>
    </source>
</evidence>
<evidence type="ECO:0000256" key="1">
    <source>
        <dbReference type="ARBA" id="ARBA00004141"/>
    </source>
</evidence>
<name>A0A496PJF4_9MICC</name>
<comment type="similarity">
    <text evidence="2">Belongs to the GtrA family.</text>
</comment>
<reference evidence="8 9" key="1">
    <citation type="submission" date="2018-07" db="EMBL/GenBank/DDBJ databases">
        <title>Arthrobacter sp. nov., isolated from raw cow's milk with high bacterial count.</title>
        <authorList>
            <person name="Hahne J."/>
            <person name="Isele D."/>
            <person name="Lipski A."/>
        </authorList>
    </citation>
    <scope>NUCLEOTIDE SEQUENCE [LARGE SCALE GENOMIC DNA]</scope>
    <source>
        <strain evidence="8 9">JZ R-183</strain>
    </source>
</reference>
<dbReference type="PANTHER" id="PTHR38459">
    <property type="entry name" value="PROPHAGE BACTOPRENOL-LINKED GLUCOSE TRANSLOCASE HOMOLOG"/>
    <property type="match status" value="1"/>
</dbReference>
<evidence type="ECO:0000313" key="8">
    <source>
        <dbReference type="EMBL" id="RKW70633.1"/>
    </source>
</evidence>
<feature type="transmembrane region" description="Helical" evidence="6">
    <location>
        <begin position="62"/>
        <end position="81"/>
    </location>
</feature>